<dbReference type="Proteomes" id="UP001373714">
    <property type="component" value="Unassembled WGS sequence"/>
</dbReference>
<feature type="region of interest" description="Disordered" evidence="1">
    <location>
        <begin position="35"/>
        <end position="64"/>
    </location>
</feature>
<comment type="caution">
    <text evidence="2">The sequence shown here is derived from an EMBL/GenBank/DDBJ whole genome shotgun (WGS) entry which is preliminary data.</text>
</comment>
<evidence type="ECO:0000313" key="2">
    <source>
        <dbReference type="EMBL" id="KAK6352109.1"/>
    </source>
</evidence>
<dbReference type="AlphaFoldDB" id="A0AAV9UXK0"/>
<accession>A0AAV9UXK0</accession>
<proteinExistence type="predicted"/>
<keyword evidence="3" id="KW-1185">Reference proteome</keyword>
<protein>
    <submittedName>
        <fullName evidence="2">Uncharacterized protein</fullName>
    </submittedName>
</protein>
<evidence type="ECO:0000256" key="1">
    <source>
        <dbReference type="SAM" id="MobiDB-lite"/>
    </source>
</evidence>
<reference evidence="2 3" key="1">
    <citation type="submission" date="2019-10" db="EMBL/GenBank/DDBJ databases">
        <authorList>
            <person name="Palmer J.M."/>
        </authorList>
    </citation>
    <scope>NUCLEOTIDE SEQUENCE [LARGE SCALE GENOMIC DNA]</scope>
    <source>
        <strain evidence="2 3">TWF730</strain>
    </source>
</reference>
<feature type="compositionally biased region" description="Polar residues" evidence="1">
    <location>
        <begin position="35"/>
        <end position="51"/>
    </location>
</feature>
<dbReference type="EMBL" id="JAVHNS010000006">
    <property type="protein sequence ID" value="KAK6352109.1"/>
    <property type="molecule type" value="Genomic_DNA"/>
</dbReference>
<organism evidence="2 3">
    <name type="scientific">Orbilia blumenaviensis</name>
    <dbReference type="NCBI Taxonomy" id="1796055"/>
    <lineage>
        <taxon>Eukaryota</taxon>
        <taxon>Fungi</taxon>
        <taxon>Dikarya</taxon>
        <taxon>Ascomycota</taxon>
        <taxon>Pezizomycotina</taxon>
        <taxon>Orbiliomycetes</taxon>
        <taxon>Orbiliales</taxon>
        <taxon>Orbiliaceae</taxon>
        <taxon>Orbilia</taxon>
    </lineage>
</organism>
<sequence>MGASLSILTTNHQDQMFSILSESLHSFAAQVKTARQLQHHQSSNPDPSSQKVLYGPEGGSEPPQTIEELRYHFEATRTAWKTFEGGVEWLLEDHWEELAGKKWSIENIVEGVLAVLKEDVYGKKKVVKGRELEELIGRLRDVQM</sequence>
<name>A0AAV9UXK0_9PEZI</name>
<gene>
    <name evidence="2" type="ORF">TWF730_008940</name>
</gene>
<evidence type="ECO:0000313" key="3">
    <source>
        <dbReference type="Proteomes" id="UP001373714"/>
    </source>
</evidence>